<comment type="caution">
    <text evidence="3">The sequence shown here is derived from an EMBL/GenBank/DDBJ whole genome shotgun (WGS) entry which is preliminary data.</text>
</comment>
<feature type="compositionally biased region" description="Basic and acidic residues" evidence="1">
    <location>
        <begin position="623"/>
        <end position="635"/>
    </location>
</feature>
<dbReference type="InterPro" id="IPR014862">
    <property type="entry name" value="TrwC"/>
</dbReference>
<feature type="region of interest" description="Disordered" evidence="1">
    <location>
        <begin position="593"/>
        <end position="635"/>
    </location>
</feature>
<dbReference type="Pfam" id="PF08751">
    <property type="entry name" value="TrwC"/>
    <property type="match status" value="1"/>
</dbReference>
<feature type="domain" description="TrwC relaxase" evidence="2">
    <location>
        <begin position="11"/>
        <end position="344"/>
    </location>
</feature>
<reference evidence="3 4" key="1">
    <citation type="submission" date="2020-12" db="EMBL/GenBank/DDBJ databases">
        <authorList>
            <person name="Kusuma A.B."/>
            <person name="Nouioui I."/>
            <person name="Goodfellow M."/>
        </authorList>
    </citation>
    <scope>NUCLEOTIDE SEQUENCE [LARGE SCALE GENOMIC DNA]</scope>
    <source>
        <strain evidence="3 4">DSM 41764</strain>
    </source>
</reference>
<sequence length="635" mass="70946">MLSIAKVQPGNAWRYYLRGVAVGDGRRPARKPLKAAQKEVGLPPGVWMGRGLPALGLTAGETVTQRQMELLFGEGRHPDADRMERERLDDGVDPDTARLKTVLGQPIEEIEQRKQTPLLALDFVFRPQASLVVLWALGDDHTRRVIERAHERAITTVLRWLEDEIAETRWSSGRKRAKTPALVVARFRHMDNRDGLPLLHDHCLILNRVQRLDDDGEPVWGALDTRRLYQNVVAAGTLYTLTMTTEVCEELGLATVPREVTPGLRPVMEIAGVGQELIDWSSTRRQRIEDALEGITDQYVKDHGRLPGERARHGLGWWAAQDTRPEKKTPRPLHQLRAWWRASAIRRFGQQLVDGLLRRCRAAGAEIRARVRPLVDTALAAIDVAAVVYTVRGVFARRHVLAEARRHLAETLRGRACPPGLDDYIADQALARHARQLTLPRPGRRSPAPDQITYTADFRCPARWWVAGTGKPPRASTRYERAKVASLALQNAIRTARAAPAAAWDEAHAATASATAHTEAHNHDHDQAAATPHAVDHPDRDAALTPVQRAAAHHAHQQAAMPEHLEGRTTDPASWLRTPENLSRLAAFTREADARRRAIADRQQPERPAAADRPTNQQQHHTPRPDQGRGAARDR</sequence>
<gene>
    <name evidence="3" type="ORF">JBF12_14115</name>
</gene>
<dbReference type="EMBL" id="JAEEAQ010000106">
    <property type="protein sequence ID" value="MBI0314098.1"/>
    <property type="molecule type" value="Genomic_DNA"/>
</dbReference>
<feature type="compositionally biased region" description="Basic and acidic residues" evidence="1">
    <location>
        <begin position="518"/>
        <end position="527"/>
    </location>
</feature>
<name>A0ABS0R9X2_9ACTN</name>
<evidence type="ECO:0000259" key="2">
    <source>
        <dbReference type="Pfam" id="PF08751"/>
    </source>
</evidence>
<evidence type="ECO:0000313" key="4">
    <source>
        <dbReference type="Proteomes" id="UP000638849"/>
    </source>
</evidence>
<proteinExistence type="predicted"/>
<feature type="region of interest" description="Disordered" evidence="1">
    <location>
        <begin position="508"/>
        <end position="578"/>
    </location>
</feature>
<dbReference type="Proteomes" id="UP000638849">
    <property type="component" value="Unassembled WGS sequence"/>
</dbReference>
<protein>
    <submittedName>
        <fullName evidence="3">Relaxase domain-containing protein</fullName>
    </submittedName>
</protein>
<evidence type="ECO:0000313" key="3">
    <source>
        <dbReference type="EMBL" id="MBI0314098.1"/>
    </source>
</evidence>
<feature type="compositionally biased region" description="Basic and acidic residues" evidence="1">
    <location>
        <begin position="593"/>
        <end position="605"/>
    </location>
</feature>
<accession>A0ABS0R9X2</accession>
<organism evidence="3 4">
    <name type="scientific">Streptomyces javensis</name>
    <dbReference type="NCBI Taxonomy" id="114698"/>
    <lineage>
        <taxon>Bacteria</taxon>
        <taxon>Bacillati</taxon>
        <taxon>Actinomycetota</taxon>
        <taxon>Actinomycetes</taxon>
        <taxon>Kitasatosporales</taxon>
        <taxon>Streptomycetaceae</taxon>
        <taxon>Streptomyces</taxon>
        <taxon>Streptomyces violaceusniger group</taxon>
    </lineage>
</organism>
<dbReference type="SUPFAM" id="SSF55464">
    <property type="entry name" value="Origin of replication-binding domain, RBD-like"/>
    <property type="match status" value="1"/>
</dbReference>
<keyword evidence="4" id="KW-1185">Reference proteome</keyword>
<feature type="compositionally biased region" description="Low complexity" evidence="1">
    <location>
        <begin position="508"/>
        <end position="517"/>
    </location>
</feature>
<dbReference type="RefSeq" id="WP_198277205.1">
    <property type="nucleotide sequence ID" value="NZ_BAAAIF010000090.1"/>
</dbReference>
<evidence type="ECO:0000256" key="1">
    <source>
        <dbReference type="SAM" id="MobiDB-lite"/>
    </source>
</evidence>
<dbReference type="NCBIfam" id="NF041492">
    <property type="entry name" value="MobF"/>
    <property type="match status" value="1"/>
</dbReference>